<dbReference type="InterPro" id="IPR001307">
    <property type="entry name" value="Thiosulphate_STrfase_CS"/>
</dbReference>
<dbReference type="EMBL" id="CP118247">
    <property type="protein sequence ID" value="WDR06466.1"/>
    <property type="molecule type" value="Genomic_DNA"/>
</dbReference>
<accession>A0ABY7YYY9</accession>
<feature type="domain" description="Rhodanese" evidence="4">
    <location>
        <begin position="164"/>
        <end position="274"/>
    </location>
</feature>
<dbReference type="Pfam" id="PF00581">
    <property type="entry name" value="Rhodanese"/>
    <property type="match status" value="2"/>
</dbReference>
<gene>
    <name evidence="5" type="primary">sseA</name>
    <name evidence="5" type="ORF">PSQ90_03070</name>
</gene>
<dbReference type="InterPro" id="IPR045078">
    <property type="entry name" value="TST/MPST-like"/>
</dbReference>
<organism evidence="5 6">
    <name type="scientific">Devosia rhodophyticola</name>
    <dbReference type="NCBI Taxonomy" id="3026423"/>
    <lineage>
        <taxon>Bacteria</taxon>
        <taxon>Pseudomonadati</taxon>
        <taxon>Pseudomonadota</taxon>
        <taxon>Alphaproteobacteria</taxon>
        <taxon>Hyphomicrobiales</taxon>
        <taxon>Devosiaceae</taxon>
        <taxon>Devosia</taxon>
    </lineage>
</organism>
<protein>
    <recommendedName>
        <fullName evidence="3">Sulfurtransferase</fullName>
    </recommendedName>
</protein>
<evidence type="ECO:0000259" key="4">
    <source>
        <dbReference type="PROSITE" id="PS50206"/>
    </source>
</evidence>
<feature type="domain" description="Rhodanese" evidence="4">
    <location>
        <begin position="17"/>
        <end position="134"/>
    </location>
</feature>
<evidence type="ECO:0000256" key="3">
    <source>
        <dbReference type="RuleBase" id="RU000507"/>
    </source>
</evidence>
<dbReference type="CDD" id="cd01449">
    <property type="entry name" value="TST_Repeat_2"/>
    <property type="match status" value="1"/>
</dbReference>
<keyword evidence="2" id="KW-0677">Repeat</keyword>
<dbReference type="PANTHER" id="PTHR11364">
    <property type="entry name" value="THIOSULFATE SULFERTANSFERASE"/>
    <property type="match status" value="1"/>
</dbReference>
<dbReference type="RefSeq" id="WP_282211980.1">
    <property type="nucleotide sequence ID" value="NZ_CP118247.1"/>
</dbReference>
<evidence type="ECO:0000256" key="2">
    <source>
        <dbReference type="ARBA" id="ARBA00022737"/>
    </source>
</evidence>
<dbReference type="SMART" id="SM00450">
    <property type="entry name" value="RHOD"/>
    <property type="match status" value="2"/>
</dbReference>
<dbReference type="GO" id="GO:0016784">
    <property type="term" value="F:3-mercaptopyruvate sulfurtransferase activity"/>
    <property type="evidence" value="ECO:0007669"/>
    <property type="project" value="UniProtKB-EC"/>
</dbReference>
<dbReference type="Gene3D" id="3.40.250.10">
    <property type="entry name" value="Rhodanese-like domain"/>
    <property type="match status" value="2"/>
</dbReference>
<dbReference type="PROSITE" id="PS50206">
    <property type="entry name" value="RHODANESE_3"/>
    <property type="match status" value="2"/>
</dbReference>
<keyword evidence="1 3" id="KW-0808">Transferase</keyword>
<evidence type="ECO:0000313" key="6">
    <source>
        <dbReference type="Proteomes" id="UP001222118"/>
    </source>
</evidence>
<evidence type="ECO:0000313" key="5">
    <source>
        <dbReference type="EMBL" id="WDR06466.1"/>
    </source>
</evidence>
<evidence type="ECO:0000256" key="1">
    <source>
        <dbReference type="ARBA" id="ARBA00022679"/>
    </source>
</evidence>
<dbReference type="PANTHER" id="PTHR11364:SF27">
    <property type="entry name" value="SULFURTRANSFERASE"/>
    <property type="match status" value="1"/>
</dbReference>
<sequence length="282" mass="29637">MHHSPLISVQDAAALIDQPGTVFIDASWHMPAEKRDPHAEYLAGHIPGAVFFDIDAIADQTSGLPHTLASEEAFGAAVSALGVNQANTIIVYDSAGLFSAARVWWNFRVAGASDVRVLNGGLPAWRALGLPISSGTEAKEPGQFTAQYNQDLVRSFEQMLKTVQNGDAQVVDARGGARFRGEVVEPRAGLKSGHIVGSRSVPFTDLLSDGKLGPAAELKAIFENTGVNLTRPIVTSCGSGVTAAVLALALAVIGRDDVSIYDGSWSEWGGRMESSGLIATGE</sequence>
<reference evidence="5 6" key="1">
    <citation type="submission" date="2023-02" db="EMBL/GenBank/DDBJ databases">
        <title>Devosia chondri sp. nov., isolated from the phycosphere of marine algae.</title>
        <authorList>
            <person name="Kim J.M."/>
            <person name="Lee J.K."/>
            <person name="Choi B.J."/>
            <person name="Bayburt H."/>
            <person name="Jeon C.O."/>
        </authorList>
    </citation>
    <scope>NUCLEOTIDE SEQUENCE [LARGE SCALE GENOMIC DNA]</scope>
    <source>
        <strain evidence="5 6">G2-5</strain>
    </source>
</reference>
<dbReference type="Proteomes" id="UP001222118">
    <property type="component" value="Chromosome"/>
</dbReference>
<dbReference type="PROSITE" id="PS00683">
    <property type="entry name" value="RHODANESE_2"/>
    <property type="match status" value="1"/>
</dbReference>
<name>A0ABY7YYY9_9HYPH</name>
<dbReference type="NCBIfam" id="NF008557">
    <property type="entry name" value="PRK11493.1"/>
    <property type="match status" value="1"/>
</dbReference>
<dbReference type="SUPFAM" id="SSF52821">
    <property type="entry name" value="Rhodanese/Cell cycle control phosphatase"/>
    <property type="match status" value="2"/>
</dbReference>
<dbReference type="PROSITE" id="PS00380">
    <property type="entry name" value="RHODANESE_1"/>
    <property type="match status" value="1"/>
</dbReference>
<dbReference type="InterPro" id="IPR001763">
    <property type="entry name" value="Rhodanese-like_dom"/>
</dbReference>
<dbReference type="InterPro" id="IPR036873">
    <property type="entry name" value="Rhodanese-like_dom_sf"/>
</dbReference>
<dbReference type="CDD" id="cd01448">
    <property type="entry name" value="TST_Repeat_1"/>
    <property type="match status" value="1"/>
</dbReference>
<proteinExistence type="predicted"/>
<keyword evidence="6" id="KW-1185">Reference proteome</keyword>